<keyword evidence="3 6" id="KW-0479">Metal-binding</keyword>
<dbReference type="STRING" id="36842.SAMN02194393_00166"/>
<dbReference type="InterPro" id="IPR011032">
    <property type="entry name" value="GroES-like_sf"/>
</dbReference>
<dbReference type="InterPro" id="IPR020843">
    <property type="entry name" value="ER"/>
</dbReference>
<dbReference type="Gene3D" id="3.40.50.720">
    <property type="entry name" value="NAD(P)-binding Rossmann-like Domain"/>
    <property type="match status" value="1"/>
</dbReference>
<proteinExistence type="inferred from homology"/>
<sequence>MKSMKALYFPELHKIELRQVEKPALKDENDVIVKITLTTICGSDLHIIHGAIPSKPGFVLGHEYVGVIEEVGSAVKNFQKGDRVIGPPVPFCGKCDSCHAGDYAHCNAGIHGSSCHLWGTHAEYMRVPNAEACLVHVPDELSDEDVIFTADILSTGYSAVMQAKVKPLDTVVIFGAGPVGLSALAAAKLYSPREIILVGRKDKFRLNVGKKIGATDIIVSSEEDVISTIKKLTNGRGADVAIDAVGVEPTIQQAVRCVGINGRVSVVGISGANVTLPLGEVFFNNISIDMGLGDIGHVKYLMNLIKEKFIDLSPLITHRMRLDEIEEAFKLFENRNEDVLKILVKP</sequence>
<dbReference type="GO" id="GO:0008270">
    <property type="term" value="F:zinc ion binding"/>
    <property type="evidence" value="ECO:0007669"/>
    <property type="project" value="InterPro"/>
</dbReference>
<dbReference type="SUPFAM" id="SSF50129">
    <property type="entry name" value="GroES-like"/>
    <property type="match status" value="1"/>
</dbReference>
<keyword evidence="9" id="KW-1185">Reference proteome</keyword>
<dbReference type="SUPFAM" id="SSF51735">
    <property type="entry name" value="NAD(P)-binding Rossmann-fold domains"/>
    <property type="match status" value="1"/>
</dbReference>
<feature type="domain" description="Enoyl reductase (ER)" evidence="7">
    <location>
        <begin position="2"/>
        <end position="340"/>
    </location>
</feature>
<dbReference type="Pfam" id="PF00107">
    <property type="entry name" value="ADH_zinc_N"/>
    <property type="match status" value="1"/>
</dbReference>
<dbReference type="SMART" id="SM00829">
    <property type="entry name" value="PKS_ER"/>
    <property type="match status" value="1"/>
</dbReference>
<comment type="similarity">
    <text evidence="2 6">Belongs to the zinc-containing alcohol dehydrogenase family.</text>
</comment>
<dbReference type="GO" id="GO:0016491">
    <property type="term" value="F:oxidoreductase activity"/>
    <property type="evidence" value="ECO:0007669"/>
    <property type="project" value="UniProtKB-KW"/>
</dbReference>
<organism evidence="8 9">
    <name type="scientific">Maledivibacter halophilus</name>
    <dbReference type="NCBI Taxonomy" id="36842"/>
    <lineage>
        <taxon>Bacteria</taxon>
        <taxon>Bacillati</taxon>
        <taxon>Bacillota</taxon>
        <taxon>Clostridia</taxon>
        <taxon>Peptostreptococcales</taxon>
        <taxon>Caminicellaceae</taxon>
        <taxon>Maledivibacter</taxon>
    </lineage>
</organism>
<gene>
    <name evidence="8" type="ORF">SAMN02194393_00166</name>
</gene>
<dbReference type="InterPro" id="IPR036291">
    <property type="entry name" value="NAD(P)-bd_dom_sf"/>
</dbReference>
<evidence type="ECO:0000259" key="7">
    <source>
        <dbReference type="SMART" id="SM00829"/>
    </source>
</evidence>
<evidence type="ECO:0000313" key="9">
    <source>
        <dbReference type="Proteomes" id="UP000190285"/>
    </source>
</evidence>
<evidence type="ECO:0000256" key="2">
    <source>
        <dbReference type="ARBA" id="ARBA00008072"/>
    </source>
</evidence>
<dbReference type="Gene3D" id="3.90.180.10">
    <property type="entry name" value="Medium-chain alcohol dehydrogenases, catalytic domain"/>
    <property type="match status" value="1"/>
</dbReference>
<evidence type="ECO:0000256" key="4">
    <source>
        <dbReference type="ARBA" id="ARBA00022833"/>
    </source>
</evidence>
<reference evidence="8 9" key="1">
    <citation type="submission" date="2017-02" db="EMBL/GenBank/DDBJ databases">
        <authorList>
            <person name="Peterson S.W."/>
        </authorList>
    </citation>
    <scope>NUCLEOTIDE SEQUENCE [LARGE SCALE GENOMIC DNA]</scope>
    <source>
        <strain evidence="8 9">M1</strain>
    </source>
</reference>
<dbReference type="OrthoDB" id="9769198at2"/>
<dbReference type="PANTHER" id="PTHR42813:SF4">
    <property type="entry name" value="NADP-DEPENDENT ISOPROPANOL DEHYDROGENASE"/>
    <property type="match status" value="1"/>
</dbReference>
<dbReference type="AlphaFoldDB" id="A0A1T5IBK6"/>
<evidence type="ECO:0000313" key="8">
    <source>
        <dbReference type="EMBL" id="SKC36539.1"/>
    </source>
</evidence>
<dbReference type="Proteomes" id="UP000190285">
    <property type="component" value="Unassembled WGS sequence"/>
</dbReference>
<evidence type="ECO:0000256" key="5">
    <source>
        <dbReference type="ARBA" id="ARBA00023002"/>
    </source>
</evidence>
<dbReference type="InterPro" id="IPR002328">
    <property type="entry name" value="ADH_Zn_CS"/>
</dbReference>
<dbReference type="InterPro" id="IPR013154">
    <property type="entry name" value="ADH-like_N"/>
</dbReference>
<keyword evidence="5" id="KW-0560">Oxidoreductase</keyword>
<dbReference type="PROSITE" id="PS00059">
    <property type="entry name" value="ADH_ZINC"/>
    <property type="match status" value="1"/>
</dbReference>
<dbReference type="Pfam" id="PF08240">
    <property type="entry name" value="ADH_N"/>
    <property type="match status" value="1"/>
</dbReference>
<evidence type="ECO:0000256" key="6">
    <source>
        <dbReference type="RuleBase" id="RU361277"/>
    </source>
</evidence>
<evidence type="ECO:0000256" key="1">
    <source>
        <dbReference type="ARBA" id="ARBA00001947"/>
    </source>
</evidence>
<protein>
    <submittedName>
        <fullName evidence="8">Alcohol dehydrogenase</fullName>
    </submittedName>
</protein>
<name>A0A1T5IBK6_9FIRM</name>
<accession>A0A1T5IBK6</accession>
<evidence type="ECO:0000256" key="3">
    <source>
        <dbReference type="ARBA" id="ARBA00022723"/>
    </source>
</evidence>
<dbReference type="EMBL" id="FUZT01000001">
    <property type="protein sequence ID" value="SKC36539.1"/>
    <property type="molecule type" value="Genomic_DNA"/>
</dbReference>
<dbReference type="PANTHER" id="PTHR42813">
    <property type="entry name" value="ZINC-TYPE ALCOHOL DEHYDROGENASE-LIKE"/>
    <property type="match status" value="1"/>
</dbReference>
<keyword evidence="4 6" id="KW-0862">Zinc</keyword>
<dbReference type="InterPro" id="IPR013149">
    <property type="entry name" value="ADH-like_C"/>
</dbReference>
<comment type="cofactor">
    <cofactor evidence="1 6">
        <name>Zn(2+)</name>
        <dbReference type="ChEBI" id="CHEBI:29105"/>
    </cofactor>
</comment>